<protein>
    <recommendedName>
        <fullName evidence="4">Rho-GAP domain-containing protein</fullName>
    </recommendedName>
</protein>
<feature type="compositionally biased region" description="Basic and acidic residues" evidence="3">
    <location>
        <begin position="443"/>
        <end position="454"/>
    </location>
</feature>
<dbReference type="GO" id="GO:0007165">
    <property type="term" value="P:signal transduction"/>
    <property type="evidence" value="ECO:0007669"/>
    <property type="project" value="InterPro"/>
</dbReference>
<proteinExistence type="predicted"/>
<name>A0A8S1GPH6_9PELO</name>
<feature type="compositionally biased region" description="Basic and acidic residues" evidence="3">
    <location>
        <begin position="658"/>
        <end position="668"/>
    </location>
</feature>
<dbReference type="Gene3D" id="1.20.1270.60">
    <property type="entry name" value="Arfaptin homology (AH) domain/BAR domain"/>
    <property type="match status" value="1"/>
</dbReference>
<evidence type="ECO:0000256" key="3">
    <source>
        <dbReference type="SAM" id="MobiDB-lite"/>
    </source>
</evidence>
<dbReference type="GO" id="GO:0032956">
    <property type="term" value="P:regulation of actin cytoskeleton organization"/>
    <property type="evidence" value="ECO:0007669"/>
    <property type="project" value="TreeGrafter"/>
</dbReference>
<dbReference type="Proteomes" id="UP000835052">
    <property type="component" value="Unassembled WGS sequence"/>
</dbReference>
<dbReference type="GO" id="GO:0035020">
    <property type="term" value="P:regulation of Rac protein signal transduction"/>
    <property type="evidence" value="ECO:0007669"/>
    <property type="project" value="TreeGrafter"/>
</dbReference>
<feature type="region of interest" description="Disordered" evidence="3">
    <location>
        <begin position="433"/>
        <end position="488"/>
    </location>
</feature>
<feature type="compositionally biased region" description="Low complexity" evidence="3">
    <location>
        <begin position="618"/>
        <end position="629"/>
    </location>
</feature>
<evidence type="ECO:0000256" key="2">
    <source>
        <dbReference type="ARBA" id="ARBA00022553"/>
    </source>
</evidence>
<sequence>MDVGQKLRRMKHNLVNSSKKEEDVEIKAMMPVEVRNQKIISAVGVFKKDVASTIRTGLREDNVDKRRKKLEEHAMALNLREIADELDAANTTCMHKVVRKVAEVMQSVASERVKQELKIENRVLDELTKFQEIEKQLSKSREKLSNAYTDLEIAQKALEKADGQTAGHQEAVDVSQLKLEHQKDNVITEVYLLATKEKNIALTFAAYLEEQLEYHRQALTELQKVLPEIRQDIHHARPCPVFGVDLAEHLRQHYPSRLATVIEKCCTLLRKTGFTEKGLFRVNGNNSKIRRAKAAFDAGHFDADEKASINDPNSISSVLKLYLRELPDPLLTRRLQNDWCTAVALEGEQRLRALESCIASLPQANFDNLTYLMHFLSDMLYHQDVTAMTAGNLAIVIGPNLLGSDLDGNNAIGTKVVEMLIVNAARFFGIPSHDPTRGFSPQQEEHHRLTDSRADNISTVNINPMTTSKMTRPKEKAPPPPGAHETTADNLIDLSDTWSSENSFNNSSPLEKRYMLDRKVPDRPPIENEGLQRAASADSVDSFDEYFFDDTSLTRSMTDKPHRPPPPTFRSPVENPHGRPMSYHLAVVEPGPSPSLPQRQRSMVVANPLAIRNPAQKTMSTSMMASPPSIVNGENNKTVVNVDGSASLRVKPPLPIKPKPDFGEASRL</sequence>
<dbReference type="PANTHER" id="PTHR14130">
    <property type="entry name" value="3BP-1 RELATED RHOGAP"/>
    <property type="match status" value="1"/>
</dbReference>
<feature type="region of interest" description="Disordered" evidence="3">
    <location>
        <begin position="553"/>
        <end position="579"/>
    </location>
</feature>
<dbReference type="PROSITE" id="PS50238">
    <property type="entry name" value="RHOGAP"/>
    <property type="match status" value="1"/>
</dbReference>
<dbReference type="Gene3D" id="1.10.555.10">
    <property type="entry name" value="Rho GTPase activation protein"/>
    <property type="match status" value="1"/>
</dbReference>
<dbReference type="InterPro" id="IPR027267">
    <property type="entry name" value="AH/BAR_dom_sf"/>
</dbReference>
<dbReference type="GO" id="GO:0005737">
    <property type="term" value="C:cytoplasm"/>
    <property type="evidence" value="ECO:0007669"/>
    <property type="project" value="InterPro"/>
</dbReference>
<dbReference type="EMBL" id="CAJGYM010000002">
    <property type="protein sequence ID" value="CAD6185587.1"/>
    <property type="molecule type" value="Genomic_DNA"/>
</dbReference>
<reference evidence="5" key="1">
    <citation type="submission" date="2020-10" db="EMBL/GenBank/DDBJ databases">
        <authorList>
            <person name="Kikuchi T."/>
        </authorList>
    </citation>
    <scope>NUCLEOTIDE SEQUENCE</scope>
    <source>
        <strain evidence="5">NKZ352</strain>
    </source>
</reference>
<dbReference type="SUPFAM" id="SSF103657">
    <property type="entry name" value="BAR/IMD domain-like"/>
    <property type="match status" value="1"/>
</dbReference>
<evidence type="ECO:0000259" key="4">
    <source>
        <dbReference type="PROSITE" id="PS50238"/>
    </source>
</evidence>
<gene>
    <name evidence="5" type="ORF">CAUJ_LOCUS1506</name>
</gene>
<dbReference type="AlphaFoldDB" id="A0A8S1GPH6"/>
<evidence type="ECO:0000313" key="5">
    <source>
        <dbReference type="EMBL" id="CAD6185587.1"/>
    </source>
</evidence>
<keyword evidence="6" id="KW-1185">Reference proteome</keyword>
<dbReference type="SUPFAM" id="SSF48350">
    <property type="entry name" value="GTPase activation domain, GAP"/>
    <property type="match status" value="1"/>
</dbReference>
<comment type="caution">
    <text evidence="5">The sequence shown here is derived from an EMBL/GenBank/DDBJ whole genome shotgun (WGS) entry which is preliminary data.</text>
</comment>
<dbReference type="Pfam" id="PF03114">
    <property type="entry name" value="BAR"/>
    <property type="match status" value="1"/>
</dbReference>
<dbReference type="PANTHER" id="PTHR14130:SF14">
    <property type="entry name" value="RHO GTPASE-ACTIVATING PROTEIN 92B"/>
    <property type="match status" value="1"/>
</dbReference>
<keyword evidence="2" id="KW-0597">Phosphoprotein</keyword>
<dbReference type="InterPro" id="IPR004148">
    <property type="entry name" value="BAR_dom"/>
</dbReference>
<dbReference type="InterPro" id="IPR008936">
    <property type="entry name" value="Rho_GTPase_activation_prot"/>
</dbReference>
<dbReference type="Pfam" id="PF00620">
    <property type="entry name" value="RhoGAP"/>
    <property type="match status" value="1"/>
</dbReference>
<keyword evidence="1" id="KW-0343">GTPase activation</keyword>
<dbReference type="GO" id="GO:0005096">
    <property type="term" value="F:GTPase activator activity"/>
    <property type="evidence" value="ECO:0007669"/>
    <property type="project" value="UniProtKB-KW"/>
</dbReference>
<evidence type="ECO:0000256" key="1">
    <source>
        <dbReference type="ARBA" id="ARBA00022468"/>
    </source>
</evidence>
<dbReference type="SMART" id="SM00324">
    <property type="entry name" value="RhoGAP"/>
    <property type="match status" value="1"/>
</dbReference>
<evidence type="ECO:0000313" key="6">
    <source>
        <dbReference type="Proteomes" id="UP000835052"/>
    </source>
</evidence>
<feature type="domain" description="Rho-GAP" evidence="4">
    <location>
        <begin position="244"/>
        <end position="428"/>
    </location>
</feature>
<dbReference type="OrthoDB" id="19923at2759"/>
<feature type="compositionally biased region" description="Polar residues" evidence="3">
    <location>
        <begin position="455"/>
        <end position="470"/>
    </location>
</feature>
<feature type="region of interest" description="Disordered" evidence="3">
    <location>
        <begin position="615"/>
        <end position="668"/>
    </location>
</feature>
<organism evidence="5 6">
    <name type="scientific">Caenorhabditis auriculariae</name>
    <dbReference type="NCBI Taxonomy" id="2777116"/>
    <lineage>
        <taxon>Eukaryota</taxon>
        <taxon>Metazoa</taxon>
        <taxon>Ecdysozoa</taxon>
        <taxon>Nematoda</taxon>
        <taxon>Chromadorea</taxon>
        <taxon>Rhabditida</taxon>
        <taxon>Rhabditina</taxon>
        <taxon>Rhabditomorpha</taxon>
        <taxon>Rhabditoidea</taxon>
        <taxon>Rhabditidae</taxon>
        <taxon>Peloderinae</taxon>
        <taxon>Caenorhabditis</taxon>
    </lineage>
</organism>
<dbReference type="InterPro" id="IPR000198">
    <property type="entry name" value="RhoGAP_dom"/>
</dbReference>
<accession>A0A8S1GPH6</accession>
<dbReference type="InterPro" id="IPR047165">
    <property type="entry name" value="RHG17/44/SH3BP1-like"/>
</dbReference>